<accession>A0AAE1LCW8</accession>
<dbReference type="Pfam" id="PF17904">
    <property type="entry name" value="KH_9"/>
    <property type="match status" value="1"/>
</dbReference>
<sequence>MAAAAPSLDGARRELRTYSTLVVVKNKMDELAVEVCGENGAYYKGYVTDIFEDSVSVAFENDWQSESKFPFSQVREPPKDNKGVVEEKQEVEVFSSATEQEVSGWWKAIVKMTKGDFNVVEYLGWDNTYTEIVPLDRVRPKNTNPPIDRNTFFKFEIPVPEDLRDAANLEGAHKEFQKALEAAIVRFVPETGNLVVLSRTEASQKRSALLQEMHFRNLSQKVLLLKRTEEAARQLESTKLNTVGGKFRASNLLYQRVSNCEAGMRGNLRYSDEFSVRDDLMGLAIGAHGTNIQQARKVDGITNIELEEKSCTFKIYGESVDAVKKARSMLEYGEESIQVPRILVGKVIGKNGRIIQEIVDKSGVVRVKIEGDNEPEPTIPREEGQVPFVFVGTMESIANAKVLLEYHLGHLKEVEALRQEKLEIDQQLRSMHGANMGSMQSFPIQRRNDRGYNSDFEGLGRGGGRGGLMRNRGGGPGGSGVGRGRGGNNGGPHGRYNSGSRHQTPDTADERVRSGGYSRGSYSGPGSRGGPLSGNGPQNYHHSGSSRRDFRNERSDGDNERSGRPERVYFPGGRGPEREDRRPNRRRDDRRRVTDDEDTVMDSQEASSVDRESVSSMDGSGRPRRRRRKGGFNPQGVGRGPGGPSGSGGQNGSLKEDSGHFSGGGNESMPSNVESGAPLPSTVSNEVSNSAAASDVSKPKPPRDQKSRGQRPPASKRGGGNGSGALVTSDIKPKEALVNGTSSA</sequence>
<comment type="similarity">
    <text evidence="4">Belongs to the FMR1 family.</text>
</comment>
<feature type="domain" description="Agenet-like" evidence="17">
    <location>
        <begin position="31"/>
        <end position="77"/>
    </location>
</feature>
<dbReference type="PANTHER" id="PTHR10603:SF7">
    <property type="entry name" value="FRAGILE X MESSENGER RIBONUCLEOPROTEIN 1 HOMOLOG"/>
    <property type="match status" value="1"/>
</dbReference>
<dbReference type="CDD" id="cd22426">
    <property type="entry name" value="KH_I_FMR1_FXR_rpt2"/>
    <property type="match status" value="1"/>
</dbReference>
<name>A0AAE1LCW8_9NEOP</name>
<dbReference type="GO" id="GO:0099577">
    <property type="term" value="P:regulation of translation at presynapse, modulating synaptic transmission"/>
    <property type="evidence" value="ECO:0007669"/>
    <property type="project" value="TreeGrafter"/>
</dbReference>
<dbReference type="GO" id="GO:0007399">
    <property type="term" value="P:nervous system development"/>
    <property type="evidence" value="ECO:0007669"/>
    <property type="project" value="UniProtKB-KW"/>
</dbReference>
<evidence type="ECO:0000256" key="9">
    <source>
        <dbReference type="ARBA" id="ARBA00022884"/>
    </source>
</evidence>
<feature type="compositionally biased region" description="Gly residues" evidence="16">
    <location>
        <begin position="459"/>
        <end position="493"/>
    </location>
</feature>
<feature type="compositionally biased region" description="Polar residues" evidence="16">
    <location>
        <begin position="497"/>
        <end position="506"/>
    </location>
</feature>
<dbReference type="Gene3D" id="2.30.30.140">
    <property type="match status" value="2"/>
</dbReference>
<keyword evidence="13" id="KW-0687">Ribonucleoprotein</keyword>
<dbReference type="InterPro" id="IPR036612">
    <property type="entry name" value="KH_dom_type_1_sf"/>
</dbReference>
<organism evidence="18 20">
    <name type="scientific">Frankliniella fusca</name>
    <dbReference type="NCBI Taxonomy" id="407009"/>
    <lineage>
        <taxon>Eukaryota</taxon>
        <taxon>Metazoa</taxon>
        <taxon>Ecdysozoa</taxon>
        <taxon>Arthropoda</taxon>
        <taxon>Hexapoda</taxon>
        <taxon>Insecta</taxon>
        <taxon>Pterygota</taxon>
        <taxon>Neoptera</taxon>
        <taxon>Paraneoptera</taxon>
        <taxon>Thysanoptera</taxon>
        <taxon>Terebrantia</taxon>
        <taxon>Thripoidea</taxon>
        <taxon>Thripidae</taxon>
        <taxon>Frankliniella</taxon>
    </lineage>
</organism>
<feature type="compositionally biased region" description="Low complexity" evidence="16">
    <location>
        <begin position="514"/>
        <end position="525"/>
    </location>
</feature>
<feature type="domain" description="Agenet-like" evidence="17">
    <location>
        <begin position="89"/>
        <end position="141"/>
    </location>
</feature>
<gene>
    <name evidence="19" type="ORF">KUF71_009750</name>
    <name evidence="18" type="ORF">KUF71_022964</name>
</gene>
<keyword evidence="6" id="KW-0678">Repressor</keyword>
<evidence type="ECO:0000256" key="7">
    <source>
        <dbReference type="ARBA" id="ARBA00022737"/>
    </source>
</evidence>
<dbReference type="CDD" id="cd22425">
    <property type="entry name" value="KH_I_FMR1_FXR_rpt1"/>
    <property type="match status" value="1"/>
</dbReference>
<dbReference type="PROSITE" id="PS51641">
    <property type="entry name" value="AGENET_LIKE"/>
    <property type="match status" value="2"/>
</dbReference>
<dbReference type="InterPro" id="IPR004088">
    <property type="entry name" value="KH_dom_type_1"/>
</dbReference>
<dbReference type="SMART" id="SM00322">
    <property type="entry name" value="KH"/>
    <property type="match status" value="2"/>
</dbReference>
<keyword evidence="20" id="KW-1185">Reference proteome</keyword>
<evidence type="ECO:0000256" key="2">
    <source>
        <dbReference type="ARBA" id="ARBA00004484"/>
    </source>
</evidence>
<dbReference type="FunFam" id="3.30.1370.10:FF:000054">
    <property type="entry name" value="Fragile X mental retardation protein 1"/>
    <property type="match status" value="1"/>
</dbReference>
<evidence type="ECO:0000256" key="5">
    <source>
        <dbReference type="ARBA" id="ARBA00022490"/>
    </source>
</evidence>
<evidence type="ECO:0000256" key="15">
    <source>
        <dbReference type="PROSITE-ProRule" id="PRU00117"/>
    </source>
</evidence>
<feature type="compositionally biased region" description="Basic and acidic residues" evidence="16">
    <location>
        <begin position="697"/>
        <end position="707"/>
    </location>
</feature>
<dbReference type="InterPro" id="IPR008395">
    <property type="entry name" value="Agenet-like_dom"/>
</dbReference>
<dbReference type="AlphaFoldDB" id="A0AAE1LCW8"/>
<keyword evidence="5" id="KW-0963">Cytoplasm</keyword>
<evidence type="ECO:0000256" key="4">
    <source>
        <dbReference type="ARBA" id="ARBA00006633"/>
    </source>
</evidence>
<dbReference type="FunFam" id="3.30.1370.10:FF:000004">
    <property type="entry name" value="Fragile X mental retardation 1, isoform CRA_e"/>
    <property type="match status" value="1"/>
</dbReference>
<dbReference type="GO" id="GO:0005634">
    <property type="term" value="C:nucleus"/>
    <property type="evidence" value="ECO:0007669"/>
    <property type="project" value="TreeGrafter"/>
</dbReference>
<dbReference type="GO" id="GO:0043204">
    <property type="term" value="C:perikaryon"/>
    <property type="evidence" value="ECO:0007669"/>
    <property type="project" value="UniProtKB-SubCell"/>
</dbReference>
<dbReference type="GO" id="GO:0043488">
    <property type="term" value="P:regulation of mRNA stability"/>
    <property type="evidence" value="ECO:0007669"/>
    <property type="project" value="TreeGrafter"/>
</dbReference>
<keyword evidence="9 15" id="KW-0694">RNA-binding</keyword>
<keyword evidence="10" id="KW-0524">Neurogenesis</keyword>
<evidence type="ECO:0000313" key="20">
    <source>
        <dbReference type="Proteomes" id="UP001219518"/>
    </source>
</evidence>
<dbReference type="EMBL" id="JAHWGI010000324">
    <property type="protein sequence ID" value="KAK3913507.1"/>
    <property type="molecule type" value="Genomic_DNA"/>
</dbReference>
<evidence type="ECO:0000256" key="6">
    <source>
        <dbReference type="ARBA" id="ARBA00022491"/>
    </source>
</evidence>
<keyword evidence="11" id="KW-0770">Synapse</keyword>
<dbReference type="CDD" id="cd22427">
    <property type="entry name" value="KH_I_FMR1_FXR_rpt3"/>
    <property type="match status" value="1"/>
</dbReference>
<dbReference type="Proteomes" id="UP001219518">
    <property type="component" value="Unassembled WGS sequence"/>
</dbReference>
<dbReference type="GO" id="GO:0048513">
    <property type="term" value="P:animal organ development"/>
    <property type="evidence" value="ECO:0007669"/>
    <property type="project" value="TreeGrafter"/>
</dbReference>
<feature type="compositionally biased region" description="Basic and acidic residues" evidence="16">
    <location>
        <begin position="575"/>
        <end position="594"/>
    </location>
</feature>
<dbReference type="GO" id="GO:0045727">
    <property type="term" value="P:positive regulation of translation"/>
    <property type="evidence" value="ECO:0007669"/>
    <property type="project" value="TreeGrafter"/>
</dbReference>
<dbReference type="InterPro" id="IPR040148">
    <property type="entry name" value="FMR1"/>
</dbReference>
<dbReference type="CDD" id="cd20402">
    <property type="entry name" value="Tudor_Agenet_FMRP-like_rpt1"/>
    <property type="match status" value="1"/>
</dbReference>
<keyword evidence="7" id="KW-0677">Repeat</keyword>
<evidence type="ECO:0000256" key="8">
    <source>
        <dbReference type="ARBA" id="ARBA00022845"/>
    </source>
</evidence>
<evidence type="ECO:0000259" key="17">
    <source>
        <dbReference type="PROSITE" id="PS51641"/>
    </source>
</evidence>
<comment type="caution">
    <text evidence="18">The sequence shown here is derived from an EMBL/GenBank/DDBJ whole genome shotgun (WGS) entry which is preliminary data.</text>
</comment>
<feature type="compositionally biased region" description="Gly residues" evidence="16">
    <location>
        <begin position="637"/>
        <end position="651"/>
    </location>
</feature>
<dbReference type="InterPro" id="IPR004087">
    <property type="entry name" value="KH_dom"/>
</dbReference>
<dbReference type="GO" id="GO:0043005">
    <property type="term" value="C:neuron projection"/>
    <property type="evidence" value="ECO:0007669"/>
    <property type="project" value="UniProtKB-SubCell"/>
</dbReference>
<evidence type="ECO:0000256" key="14">
    <source>
        <dbReference type="ARBA" id="ARBA00034103"/>
    </source>
</evidence>
<keyword evidence="12" id="KW-0966">Cell projection</keyword>
<dbReference type="GO" id="GO:0010494">
    <property type="term" value="C:cytoplasmic stress granule"/>
    <property type="evidence" value="ECO:0007669"/>
    <property type="project" value="UniProtKB-SubCell"/>
</dbReference>
<dbReference type="Gene3D" id="3.30.1370.10">
    <property type="entry name" value="K Homology domain, type 1"/>
    <property type="match status" value="2"/>
</dbReference>
<reference evidence="18" key="2">
    <citation type="journal article" date="2023" name="BMC Genomics">
        <title>Pest status, molecular evolution, and epigenetic factors derived from the genome assembly of Frankliniella fusca, a thysanopteran phytovirus vector.</title>
        <authorList>
            <person name="Catto M.A."/>
            <person name="Labadie P.E."/>
            <person name="Jacobson A.L."/>
            <person name="Kennedy G.G."/>
            <person name="Srinivasan R."/>
            <person name="Hunt B.G."/>
        </authorList>
    </citation>
    <scope>NUCLEOTIDE SEQUENCE</scope>
    <source>
        <strain evidence="18">PL_HMW_Pooled</strain>
    </source>
</reference>
<dbReference type="InterPro" id="IPR040472">
    <property type="entry name" value="FMRP_KH0"/>
</dbReference>
<dbReference type="InterPro" id="IPR041560">
    <property type="entry name" value="Tudor_FRM1"/>
</dbReference>
<dbReference type="Pfam" id="PF00013">
    <property type="entry name" value="KH_1"/>
    <property type="match status" value="2"/>
</dbReference>
<evidence type="ECO:0000256" key="1">
    <source>
        <dbReference type="ARBA" id="ARBA00004210"/>
    </source>
</evidence>
<dbReference type="Pfam" id="PF18336">
    <property type="entry name" value="Tudor_FRX1"/>
    <property type="match status" value="1"/>
</dbReference>
<reference evidence="18" key="1">
    <citation type="submission" date="2021-07" db="EMBL/GenBank/DDBJ databases">
        <authorList>
            <person name="Catto M.A."/>
            <person name="Jacobson A."/>
            <person name="Kennedy G."/>
            <person name="Labadie P."/>
            <person name="Hunt B.G."/>
            <person name="Srinivasan R."/>
        </authorList>
    </citation>
    <scope>NUCLEOTIDE SEQUENCE</scope>
    <source>
        <strain evidence="18">PL_HMW_Pooled</strain>
        <tissue evidence="18">Head</tissue>
    </source>
</reference>
<dbReference type="PANTHER" id="PTHR10603">
    <property type="entry name" value="FRAGILE X MENTAL RETARDATION SYNDROME-RELATED PROTEIN"/>
    <property type="match status" value="1"/>
</dbReference>
<comment type="subcellular location">
    <subcellularLocation>
        <location evidence="3">Cell projection</location>
        <location evidence="3">Neuron projection</location>
    </subcellularLocation>
    <subcellularLocation>
        <location evidence="1">Cytoplasm</location>
        <location evidence="1">Stress granule</location>
    </subcellularLocation>
    <subcellularLocation>
        <location evidence="2">Perikaryon</location>
    </subcellularLocation>
    <subcellularLocation>
        <location evidence="14">Synapse</location>
    </subcellularLocation>
</comment>
<keyword evidence="8" id="KW-0810">Translation regulation</keyword>
<evidence type="ECO:0000256" key="10">
    <source>
        <dbReference type="ARBA" id="ARBA00022902"/>
    </source>
</evidence>
<dbReference type="SUPFAM" id="SSF54791">
    <property type="entry name" value="Eukaryotic type KH-domain (KH-domain type I)"/>
    <property type="match status" value="2"/>
</dbReference>
<dbReference type="GO" id="GO:0003730">
    <property type="term" value="F:mRNA 3'-UTR binding"/>
    <property type="evidence" value="ECO:0007669"/>
    <property type="project" value="TreeGrafter"/>
</dbReference>
<protein>
    <submittedName>
        <fullName evidence="18">Synaptic functional regulator FMR1</fullName>
    </submittedName>
</protein>
<feature type="region of interest" description="Disordered" evidence="16">
    <location>
        <begin position="434"/>
        <end position="744"/>
    </location>
</feature>
<proteinExistence type="inferred from homology"/>
<dbReference type="GO" id="GO:0045182">
    <property type="term" value="F:translation regulator activity"/>
    <property type="evidence" value="ECO:0007669"/>
    <property type="project" value="TreeGrafter"/>
</dbReference>
<evidence type="ECO:0000256" key="3">
    <source>
        <dbReference type="ARBA" id="ARBA00004487"/>
    </source>
</evidence>
<feature type="compositionally biased region" description="Basic and acidic residues" evidence="16">
    <location>
        <begin position="546"/>
        <end position="567"/>
    </location>
</feature>
<dbReference type="Pfam" id="PF05641">
    <property type="entry name" value="Agenet"/>
    <property type="match status" value="1"/>
</dbReference>
<dbReference type="GO" id="GO:0051028">
    <property type="term" value="P:mRNA transport"/>
    <property type="evidence" value="ECO:0007669"/>
    <property type="project" value="TreeGrafter"/>
</dbReference>
<dbReference type="GO" id="GO:0048170">
    <property type="term" value="P:positive regulation of long-term neuronal synaptic plasticity"/>
    <property type="evidence" value="ECO:0007669"/>
    <property type="project" value="TreeGrafter"/>
</dbReference>
<dbReference type="FunFam" id="2.30.30.140:FF:000002">
    <property type="entry name" value="Fragile X mental retardation 1, isoform CRA_e"/>
    <property type="match status" value="1"/>
</dbReference>
<evidence type="ECO:0000256" key="16">
    <source>
        <dbReference type="SAM" id="MobiDB-lite"/>
    </source>
</evidence>
<dbReference type="EMBL" id="JAHWGI010001004">
    <property type="protein sequence ID" value="KAK3920479.1"/>
    <property type="molecule type" value="Genomic_DNA"/>
</dbReference>
<evidence type="ECO:0000256" key="12">
    <source>
        <dbReference type="ARBA" id="ARBA00023273"/>
    </source>
</evidence>
<dbReference type="GO" id="GO:1990904">
    <property type="term" value="C:ribonucleoprotein complex"/>
    <property type="evidence" value="ECO:0007669"/>
    <property type="project" value="UniProtKB-KW"/>
</dbReference>
<dbReference type="GO" id="GO:0098793">
    <property type="term" value="C:presynapse"/>
    <property type="evidence" value="ECO:0007669"/>
    <property type="project" value="GOC"/>
</dbReference>
<feature type="compositionally biased region" description="Low complexity" evidence="16">
    <location>
        <begin position="681"/>
        <end position="696"/>
    </location>
</feature>
<evidence type="ECO:0000313" key="19">
    <source>
        <dbReference type="EMBL" id="KAK3920479.1"/>
    </source>
</evidence>
<evidence type="ECO:0000256" key="13">
    <source>
        <dbReference type="ARBA" id="ARBA00023274"/>
    </source>
</evidence>
<dbReference type="PROSITE" id="PS50084">
    <property type="entry name" value="KH_TYPE_1"/>
    <property type="match status" value="2"/>
</dbReference>
<evidence type="ECO:0000256" key="11">
    <source>
        <dbReference type="ARBA" id="ARBA00023018"/>
    </source>
</evidence>
<evidence type="ECO:0000313" key="18">
    <source>
        <dbReference type="EMBL" id="KAK3913507.1"/>
    </source>
</evidence>